<reference evidence="6" key="1">
    <citation type="submission" date="2020-10" db="EMBL/GenBank/DDBJ databases">
        <authorList>
            <person name="Gilroy R."/>
        </authorList>
    </citation>
    <scope>NUCLEOTIDE SEQUENCE</scope>
    <source>
        <strain evidence="6">ChiSjej3B21-11622</strain>
    </source>
</reference>
<accession>A0A9D0ZSD0</accession>
<dbReference type="AlphaFoldDB" id="A0A9D0ZSD0"/>
<keyword evidence="4" id="KW-0732">Signal</keyword>
<feature type="compositionally biased region" description="Basic and acidic residues" evidence="3">
    <location>
        <begin position="33"/>
        <end position="59"/>
    </location>
</feature>
<dbReference type="Proteomes" id="UP000886886">
    <property type="component" value="Unassembled WGS sequence"/>
</dbReference>
<dbReference type="GO" id="GO:0016020">
    <property type="term" value="C:membrane"/>
    <property type="evidence" value="ECO:0007669"/>
    <property type="project" value="TreeGrafter"/>
</dbReference>
<keyword evidence="1" id="KW-0479">Metal-binding</keyword>
<dbReference type="PROSITE" id="PS51677">
    <property type="entry name" value="NODB"/>
    <property type="match status" value="1"/>
</dbReference>
<evidence type="ECO:0000256" key="1">
    <source>
        <dbReference type="ARBA" id="ARBA00022723"/>
    </source>
</evidence>
<name>A0A9D0ZSD0_9FIRM</name>
<dbReference type="PANTHER" id="PTHR10587:SF133">
    <property type="entry name" value="CHITIN DEACETYLASE 1-RELATED"/>
    <property type="match status" value="1"/>
</dbReference>
<comment type="caution">
    <text evidence="6">The sequence shown here is derived from an EMBL/GenBank/DDBJ whole genome shotgun (WGS) entry which is preliminary data.</text>
</comment>
<gene>
    <name evidence="6" type="ORF">IAB26_00095</name>
</gene>
<reference evidence="6" key="2">
    <citation type="journal article" date="2021" name="PeerJ">
        <title>Extensive microbial diversity within the chicken gut microbiome revealed by metagenomics and culture.</title>
        <authorList>
            <person name="Gilroy R."/>
            <person name="Ravi A."/>
            <person name="Getino M."/>
            <person name="Pursley I."/>
            <person name="Horton D.L."/>
            <person name="Alikhan N.F."/>
            <person name="Baker D."/>
            <person name="Gharbi K."/>
            <person name="Hall N."/>
            <person name="Watson M."/>
            <person name="Adriaenssens E.M."/>
            <person name="Foster-Nyarko E."/>
            <person name="Jarju S."/>
            <person name="Secka A."/>
            <person name="Antonio M."/>
            <person name="Oren A."/>
            <person name="Chaudhuri R.R."/>
            <person name="La Ragione R."/>
            <person name="Hildebrand F."/>
            <person name="Pallen M.J."/>
        </authorList>
    </citation>
    <scope>NUCLEOTIDE SEQUENCE</scope>
    <source>
        <strain evidence="6">ChiSjej3B21-11622</strain>
    </source>
</reference>
<dbReference type="Gene3D" id="3.20.20.370">
    <property type="entry name" value="Glycoside hydrolase/deacetylase"/>
    <property type="match status" value="1"/>
</dbReference>
<dbReference type="PANTHER" id="PTHR10587">
    <property type="entry name" value="GLYCOSYL TRANSFERASE-RELATED"/>
    <property type="match status" value="1"/>
</dbReference>
<sequence length="251" mass="28008">MYWKGIAASFFIVLAVSAISYNATETTDAPAGRAKETHQPEENPEQSEEKPGQPEEGDARQQAAEELPPEIALTFDDGPHPVYTPMLLDGLKERGIKASFFLIGKNIEGREDIVKRMDEEGHLIGNHTYSHVKLTSLSVSDACEELLKTSRLVKSITGHGTEFMRPPFGEWEKVMECGIGMFPVLWNVDTRDWTTENVSEIIRRGTSGIKDGSMILMHDYYESSVEAALKIVDTLEARGFVFVTVDELLLE</sequence>
<evidence type="ECO:0000256" key="4">
    <source>
        <dbReference type="SAM" id="SignalP"/>
    </source>
</evidence>
<dbReference type="InterPro" id="IPR002509">
    <property type="entry name" value="NODB_dom"/>
</dbReference>
<evidence type="ECO:0000256" key="3">
    <source>
        <dbReference type="SAM" id="MobiDB-lite"/>
    </source>
</evidence>
<feature type="domain" description="NodB homology" evidence="5">
    <location>
        <begin position="69"/>
        <end position="243"/>
    </location>
</feature>
<feature type="signal peptide" evidence="4">
    <location>
        <begin position="1"/>
        <end position="23"/>
    </location>
</feature>
<dbReference type="InterPro" id="IPR050248">
    <property type="entry name" value="Polysacc_deacetylase_ArnD"/>
</dbReference>
<proteinExistence type="predicted"/>
<dbReference type="GO" id="GO:0016810">
    <property type="term" value="F:hydrolase activity, acting on carbon-nitrogen (but not peptide) bonds"/>
    <property type="evidence" value="ECO:0007669"/>
    <property type="project" value="InterPro"/>
</dbReference>
<evidence type="ECO:0000256" key="2">
    <source>
        <dbReference type="ARBA" id="ARBA00022801"/>
    </source>
</evidence>
<organism evidence="6 7">
    <name type="scientific">Candidatus Limivivens merdigallinarum</name>
    <dbReference type="NCBI Taxonomy" id="2840859"/>
    <lineage>
        <taxon>Bacteria</taxon>
        <taxon>Bacillati</taxon>
        <taxon>Bacillota</taxon>
        <taxon>Clostridia</taxon>
        <taxon>Lachnospirales</taxon>
        <taxon>Lachnospiraceae</taxon>
        <taxon>Lachnospiraceae incertae sedis</taxon>
        <taxon>Candidatus Limivivens</taxon>
    </lineage>
</organism>
<protein>
    <submittedName>
        <fullName evidence="6">Polysaccharide deacetylase family protein</fullName>
    </submittedName>
</protein>
<keyword evidence="2" id="KW-0378">Hydrolase</keyword>
<dbReference type="InterPro" id="IPR011330">
    <property type="entry name" value="Glyco_hydro/deAcase_b/a-brl"/>
</dbReference>
<dbReference type="SUPFAM" id="SSF88713">
    <property type="entry name" value="Glycoside hydrolase/deacetylase"/>
    <property type="match status" value="1"/>
</dbReference>
<dbReference type="EMBL" id="DVFT01000002">
    <property type="protein sequence ID" value="HIQ94946.1"/>
    <property type="molecule type" value="Genomic_DNA"/>
</dbReference>
<feature type="region of interest" description="Disordered" evidence="3">
    <location>
        <begin position="28"/>
        <end position="64"/>
    </location>
</feature>
<evidence type="ECO:0000259" key="5">
    <source>
        <dbReference type="PROSITE" id="PS51677"/>
    </source>
</evidence>
<dbReference type="CDD" id="cd10954">
    <property type="entry name" value="CE4_CtAXE_like"/>
    <property type="match status" value="1"/>
</dbReference>
<dbReference type="GO" id="GO:0046872">
    <property type="term" value="F:metal ion binding"/>
    <property type="evidence" value="ECO:0007669"/>
    <property type="project" value="UniProtKB-KW"/>
</dbReference>
<feature type="chain" id="PRO_5039174456" evidence="4">
    <location>
        <begin position="24"/>
        <end position="251"/>
    </location>
</feature>
<evidence type="ECO:0000313" key="6">
    <source>
        <dbReference type="EMBL" id="HIQ94946.1"/>
    </source>
</evidence>
<dbReference type="GO" id="GO:0005975">
    <property type="term" value="P:carbohydrate metabolic process"/>
    <property type="evidence" value="ECO:0007669"/>
    <property type="project" value="InterPro"/>
</dbReference>
<dbReference type="Pfam" id="PF01522">
    <property type="entry name" value="Polysacc_deac_1"/>
    <property type="match status" value="1"/>
</dbReference>
<evidence type="ECO:0000313" key="7">
    <source>
        <dbReference type="Proteomes" id="UP000886886"/>
    </source>
</evidence>